<dbReference type="Proteomes" id="UP000266644">
    <property type="component" value="Unassembled WGS sequence"/>
</dbReference>
<name>A0A396C1K1_BACFG</name>
<dbReference type="RefSeq" id="WP_122330089.1">
    <property type="nucleotide sequence ID" value="NZ_JAQDYY010000001.1"/>
</dbReference>
<evidence type="ECO:0000313" key="3">
    <source>
        <dbReference type="EMBL" id="RHH14441.1"/>
    </source>
</evidence>
<feature type="coiled-coil region" evidence="1">
    <location>
        <begin position="93"/>
        <end position="151"/>
    </location>
</feature>
<proteinExistence type="predicted"/>
<comment type="caution">
    <text evidence="3">The sequence shown here is derived from an EMBL/GenBank/DDBJ whole genome shotgun (WGS) entry which is preliminary data.</text>
</comment>
<feature type="domain" description="Nucleotide modification associated" evidence="2">
    <location>
        <begin position="98"/>
        <end position="162"/>
    </location>
</feature>
<reference evidence="3 4" key="1">
    <citation type="submission" date="2018-08" db="EMBL/GenBank/DDBJ databases">
        <title>A genome reference for cultivated species of the human gut microbiota.</title>
        <authorList>
            <person name="Zou Y."/>
            <person name="Xue W."/>
            <person name="Luo G."/>
        </authorList>
    </citation>
    <scope>NUCLEOTIDE SEQUENCE [LARGE SCALE GENOMIC DNA]</scope>
    <source>
        <strain evidence="3 4">AM18-6</strain>
    </source>
</reference>
<keyword evidence="1" id="KW-0175">Coiled coil</keyword>
<gene>
    <name evidence="3" type="ORF">DW228_06465</name>
</gene>
<evidence type="ECO:0000313" key="4">
    <source>
        <dbReference type="Proteomes" id="UP000266644"/>
    </source>
</evidence>
<dbReference type="InterPro" id="IPR040835">
    <property type="entry name" value="Nmad5"/>
</dbReference>
<organism evidence="3 4">
    <name type="scientific">Bacteroides fragilis</name>
    <dbReference type="NCBI Taxonomy" id="817"/>
    <lineage>
        <taxon>Bacteria</taxon>
        <taxon>Pseudomonadati</taxon>
        <taxon>Bacteroidota</taxon>
        <taxon>Bacteroidia</taxon>
        <taxon>Bacteroidales</taxon>
        <taxon>Bacteroidaceae</taxon>
        <taxon>Bacteroides</taxon>
    </lineage>
</organism>
<dbReference type="EMBL" id="QRJE01000008">
    <property type="protein sequence ID" value="RHH14441.1"/>
    <property type="molecule type" value="Genomic_DNA"/>
</dbReference>
<evidence type="ECO:0000256" key="1">
    <source>
        <dbReference type="SAM" id="Coils"/>
    </source>
</evidence>
<protein>
    <recommendedName>
        <fullName evidence="2">Nucleotide modification associated domain-containing protein</fullName>
    </recommendedName>
</protein>
<sequence length="175" mass="20435">MNITKTMAEQTTNKMVEPITKKIKELKIQLNQIAYEAIIPTIPQDVLDCFKKHQSYFMTSYDVYVCHGDWRMQILGLPPFPKAKPLYSNIQIGIEDMERLRKLEAEIKKIEEEKVKTTQSIIATLMSLRTMKKVKEAFPEAYKNMDEYRNEKCTAIVLPIKDILFSLNKYIPTPN</sequence>
<evidence type="ECO:0000259" key="2">
    <source>
        <dbReference type="Pfam" id="PF18757"/>
    </source>
</evidence>
<accession>A0A396C1K1</accession>
<dbReference type="AlphaFoldDB" id="A0A396C1K1"/>
<dbReference type="Pfam" id="PF18757">
    <property type="entry name" value="Nmad5"/>
    <property type="match status" value="1"/>
</dbReference>